<dbReference type="AlphaFoldDB" id="A0A9W3DRS4"/>
<organism evidence="4 6">
    <name type="scientific">Raphanus sativus</name>
    <name type="common">Radish</name>
    <name type="synonym">Raphanus raphanistrum var. sativus</name>
    <dbReference type="NCBI Taxonomy" id="3726"/>
    <lineage>
        <taxon>Eukaryota</taxon>
        <taxon>Viridiplantae</taxon>
        <taxon>Streptophyta</taxon>
        <taxon>Embryophyta</taxon>
        <taxon>Tracheophyta</taxon>
        <taxon>Spermatophyta</taxon>
        <taxon>Magnoliopsida</taxon>
        <taxon>eudicotyledons</taxon>
        <taxon>Gunneridae</taxon>
        <taxon>Pentapetalae</taxon>
        <taxon>rosids</taxon>
        <taxon>malvids</taxon>
        <taxon>Brassicales</taxon>
        <taxon>Brassicaceae</taxon>
        <taxon>Brassiceae</taxon>
        <taxon>Raphanus</taxon>
    </lineage>
</organism>
<name>A0A9W3DRS4_RAPSA</name>
<sequence length="293" mass="33768">MEALYAKLYDKYTTLKTRKFSELDEINREQEEKFLNFVKASEALTQHLRSENQNLRDENTEIRSTRDEERLELQKRLLEEELKNKALSYQVEKLKELISEGVPPHNHKDQSGTKRKTPESPQVTTRSMRKRTRQSDDSMVETDTVSPTRSSRRRSRLTEDIVVSPPHITIPRESTTETLLVSQPQSCGSSNSARCPYQALGEHLIGMKLSTNNDGGRDCIVASHPSSGLSFTLTWVNNSTGEEEEEDELLYKVESLGTFQRVVPEWMRDVIKFSTSMIPVFFERVSRVIKPRD</sequence>
<feature type="coiled-coil region" evidence="1">
    <location>
        <begin position="38"/>
        <end position="97"/>
    </location>
</feature>
<gene>
    <name evidence="5 6" type="primary">LOC108834381</name>
</gene>
<dbReference type="RefSeq" id="XP_056866418.1">
    <property type="nucleotide sequence ID" value="XM_057010438.1"/>
</dbReference>
<dbReference type="InterPro" id="IPR056708">
    <property type="entry name" value="DUF7806"/>
</dbReference>
<evidence type="ECO:0000256" key="2">
    <source>
        <dbReference type="SAM" id="MobiDB-lite"/>
    </source>
</evidence>
<reference evidence="4" key="1">
    <citation type="journal article" date="2019" name="Database">
        <title>The radish genome database (RadishGD): an integrated information resource for radish genomics.</title>
        <authorList>
            <person name="Yu H.J."/>
            <person name="Baek S."/>
            <person name="Lee Y.J."/>
            <person name="Cho A."/>
            <person name="Mun J.H."/>
        </authorList>
    </citation>
    <scope>NUCLEOTIDE SEQUENCE [LARGE SCALE GENOMIC DNA]</scope>
    <source>
        <strain evidence="4">cv. WK10039</strain>
    </source>
</reference>
<dbReference type="RefSeq" id="XP_056866419.1">
    <property type="nucleotide sequence ID" value="XM_057010439.1"/>
</dbReference>
<accession>A0A9W3DRS4</accession>
<feature type="compositionally biased region" description="Basic and acidic residues" evidence="2">
    <location>
        <begin position="106"/>
        <end position="118"/>
    </location>
</feature>
<dbReference type="Proteomes" id="UP000504610">
    <property type="component" value="Chromosome 5"/>
</dbReference>
<feature type="region of interest" description="Disordered" evidence="2">
    <location>
        <begin position="98"/>
        <end position="156"/>
    </location>
</feature>
<dbReference type="PANTHER" id="PTHR35489">
    <property type="entry name" value="TITAN9"/>
    <property type="match status" value="1"/>
</dbReference>
<dbReference type="GeneID" id="108834381"/>
<keyword evidence="1" id="KW-0175">Coiled coil</keyword>
<evidence type="ECO:0000313" key="6">
    <source>
        <dbReference type="RefSeq" id="XP_056866419.1"/>
    </source>
</evidence>
<dbReference type="OrthoDB" id="759501at2759"/>
<dbReference type="GO" id="GO:0003006">
    <property type="term" value="P:developmental process involved in reproduction"/>
    <property type="evidence" value="ECO:0007669"/>
    <property type="project" value="TreeGrafter"/>
</dbReference>
<evidence type="ECO:0000313" key="4">
    <source>
        <dbReference type="Proteomes" id="UP000504610"/>
    </source>
</evidence>
<dbReference type="KEGG" id="rsz:108834381"/>
<feature type="domain" description="DUF7806" evidence="3">
    <location>
        <begin position="193"/>
        <end position="290"/>
    </location>
</feature>
<dbReference type="Pfam" id="PF25091">
    <property type="entry name" value="DUF7806"/>
    <property type="match status" value="1"/>
</dbReference>
<keyword evidence="4" id="KW-1185">Reference proteome</keyword>
<dbReference type="PANTHER" id="PTHR35489:SF2">
    <property type="entry name" value="TITAN9"/>
    <property type="match status" value="1"/>
</dbReference>
<evidence type="ECO:0000259" key="3">
    <source>
        <dbReference type="Pfam" id="PF25091"/>
    </source>
</evidence>
<protein>
    <submittedName>
        <fullName evidence="5 6">Uncharacterized protein LOC108834381</fullName>
    </submittedName>
</protein>
<evidence type="ECO:0000256" key="1">
    <source>
        <dbReference type="SAM" id="Coils"/>
    </source>
</evidence>
<proteinExistence type="predicted"/>
<reference evidence="5 6" key="2">
    <citation type="submission" date="2025-04" db="UniProtKB">
        <authorList>
            <consortium name="RefSeq"/>
        </authorList>
    </citation>
    <scope>IDENTIFICATION</scope>
    <source>
        <tissue evidence="5 6">Leaf</tissue>
    </source>
</reference>
<evidence type="ECO:0000313" key="5">
    <source>
        <dbReference type="RefSeq" id="XP_056866418.1"/>
    </source>
</evidence>